<dbReference type="Gene3D" id="1.10.10.10">
    <property type="entry name" value="Winged helix-like DNA-binding domain superfamily/Winged helix DNA-binding domain"/>
    <property type="match status" value="1"/>
</dbReference>
<dbReference type="EMBL" id="UOFP01000184">
    <property type="protein sequence ID" value="VAW87466.1"/>
    <property type="molecule type" value="Genomic_DNA"/>
</dbReference>
<reference evidence="4" key="1">
    <citation type="submission" date="2018-06" db="EMBL/GenBank/DDBJ databases">
        <authorList>
            <person name="Zhirakovskaya E."/>
        </authorList>
    </citation>
    <scope>NUCLEOTIDE SEQUENCE</scope>
</reference>
<dbReference type="GO" id="GO:0009294">
    <property type="term" value="P:DNA-mediated transformation"/>
    <property type="evidence" value="ECO:0007669"/>
    <property type="project" value="InterPro"/>
</dbReference>
<dbReference type="InterPro" id="IPR003488">
    <property type="entry name" value="DprA"/>
</dbReference>
<dbReference type="InterPro" id="IPR036388">
    <property type="entry name" value="WH-like_DNA-bd_sf"/>
</dbReference>
<name>A0A3B1A3J0_9ZZZZ</name>
<evidence type="ECO:0000259" key="3">
    <source>
        <dbReference type="Pfam" id="PF17782"/>
    </source>
</evidence>
<dbReference type="InterPro" id="IPR041614">
    <property type="entry name" value="DprA_WH"/>
</dbReference>
<evidence type="ECO:0000259" key="2">
    <source>
        <dbReference type="Pfam" id="PF02481"/>
    </source>
</evidence>
<protein>
    <submittedName>
        <fullName evidence="4">Rossmann fold nucleotide-binding protein Smf possibly involved in DNA uptake</fullName>
    </submittedName>
</protein>
<accession>A0A3B1A3J0</accession>
<dbReference type="Pfam" id="PF02481">
    <property type="entry name" value="DNA_processg_A"/>
    <property type="match status" value="1"/>
</dbReference>
<dbReference type="Pfam" id="PF17782">
    <property type="entry name" value="WHD_DprA"/>
    <property type="match status" value="1"/>
</dbReference>
<feature type="domain" description="DprA winged helix" evidence="3">
    <location>
        <begin position="312"/>
        <end position="357"/>
    </location>
</feature>
<dbReference type="PANTHER" id="PTHR43022">
    <property type="entry name" value="PROTEIN SMF"/>
    <property type="match status" value="1"/>
</dbReference>
<dbReference type="AlphaFoldDB" id="A0A3B1A3J0"/>
<comment type="similarity">
    <text evidence="1">Belongs to the DprA/Smf family.</text>
</comment>
<dbReference type="PANTHER" id="PTHR43022:SF1">
    <property type="entry name" value="PROTEIN SMF"/>
    <property type="match status" value="1"/>
</dbReference>
<proteinExistence type="inferred from homology"/>
<sequence length="368" mass="39696">MDEIGYWLELLHTPTIGPRRYQTILEHIEHPQALFEGSHDDVLAKLPSRAQAYLRRPNWQRTEKALLWAEQPNHHIITLDNPAYPHLLKQIADPPPLLFAMGNVGVLGDPQMAIVGSRNPSPQGKQNAYDFACALSQAGLVITSGLAIGVDTSAHCGALSVRGQTVAVTGTGLDMTYPRSNQRLAQQIVESGLLISEFPLGTDPSPGNFPRRNRIISGLSLGVLVVEAGLASGSLISARLATEQGREVFAIPGSIHNPLSKGCHRLLRDGATLVESLSDILQEVSVQLSPFISPQAELPGSDSKVVLGEALELLLKNIGNDPVSVDELIVRCGLTAEQISSMLIQLELNDLVASSAGRYYKLPEKVTK</sequence>
<feature type="domain" description="Smf/DprA SLOG" evidence="2">
    <location>
        <begin position="76"/>
        <end position="284"/>
    </location>
</feature>
<dbReference type="NCBIfam" id="TIGR00732">
    <property type="entry name" value="dprA"/>
    <property type="match status" value="1"/>
</dbReference>
<gene>
    <name evidence="4" type="ORF">MNBD_GAMMA18-292</name>
</gene>
<dbReference type="Gene3D" id="3.40.50.450">
    <property type="match status" value="1"/>
</dbReference>
<evidence type="ECO:0000256" key="1">
    <source>
        <dbReference type="ARBA" id="ARBA00006525"/>
    </source>
</evidence>
<organism evidence="4">
    <name type="scientific">hydrothermal vent metagenome</name>
    <dbReference type="NCBI Taxonomy" id="652676"/>
    <lineage>
        <taxon>unclassified sequences</taxon>
        <taxon>metagenomes</taxon>
        <taxon>ecological metagenomes</taxon>
    </lineage>
</organism>
<dbReference type="InterPro" id="IPR057666">
    <property type="entry name" value="DrpA_SLOG"/>
</dbReference>
<dbReference type="SUPFAM" id="SSF102405">
    <property type="entry name" value="MCP/YpsA-like"/>
    <property type="match status" value="1"/>
</dbReference>
<evidence type="ECO:0000313" key="4">
    <source>
        <dbReference type="EMBL" id="VAW87466.1"/>
    </source>
</evidence>